<protein>
    <submittedName>
        <fullName evidence="3">Lipase family protein</fullName>
    </submittedName>
</protein>
<reference evidence="3 4" key="1">
    <citation type="submission" date="2024-09" db="EMBL/GenBank/DDBJ databases">
        <authorList>
            <person name="Sun Q."/>
            <person name="Mori K."/>
        </authorList>
    </citation>
    <scope>NUCLEOTIDE SEQUENCE [LARGE SCALE GENOMIC DNA]</scope>
    <source>
        <strain evidence="3 4">TISTR 2452</strain>
    </source>
</reference>
<feature type="domain" description="Fungal lipase-type" evidence="2">
    <location>
        <begin position="87"/>
        <end position="216"/>
    </location>
</feature>
<dbReference type="InterPro" id="IPR051218">
    <property type="entry name" value="Sec_MonoDiacylglyc_Lipase"/>
</dbReference>
<dbReference type="InterPro" id="IPR029058">
    <property type="entry name" value="AB_hydrolase_fold"/>
</dbReference>
<evidence type="ECO:0000259" key="2">
    <source>
        <dbReference type="Pfam" id="PF01764"/>
    </source>
</evidence>
<organism evidence="3 4">
    <name type="scientific">Paenibacillus aurantiacus</name>
    <dbReference type="NCBI Taxonomy" id="1936118"/>
    <lineage>
        <taxon>Bacteria</taxon>
        <taxon>Bacillati</taxon>
        <taxon>Bacillota</taxon>
        <taxon>Bacilli</taxon>
        <taxon>Bacillales</taxon>
        <taxon>Paenibacillaceae</taxon>
        <taxon>Paenibacillus</taxon>
    </lineage>
</organism>
<name>A0ABV5KQM5_9BACL</name>
<feature type="compositionally biased region" description="Basic and acidic residues" evidence="1">
    <location>
        <begin position="7"/>
        <end position="20"/>
    </location>
</feature>
<feature type="region of interest" description="Disordered" evidence="1">
    <location>
        <begin position="1"/>
        <end position="21"/>
    </location>
</feature>
<accession>A0ABV5KQM5</accession>
<dbReference type="CDD" id="cd00519">
    <property type="entry name" value="Lipase_3"/>
    <property type="match status" value="1"/>
</dbReference>
<evidence type="ECO:0000313" key="4">
    <source>
        <dbReference type="Proteomes" id="UP001589747"/>
    </source>
</evidence>
<dbReference type="Proteomes" id="UP001589747">
    <property type="component" value="Unassembled WGS sequence"/>
</dbReference>
<gene>
    <name evidence="3" type="ORF">ACFFSY_16460</name>
</gene>
<dbReference type="Pfam" id="PF01764">
    <property type="entry name" value="Lipase_3"/>
    <property type="match status" value="1"/>
</dbReference>
<dbReference type="SUPFAM" id="SSF53474">
    <property type="entry name" value="alpha/beta-Hydrolases"/>
    <property type="match status" value="1"/>
</dbReference>
<keyword evidence="4" id="KW-1185">Reference proteome</keyword>
<evidence type="ECO:0000256" key="1">
    <source>
        <dbReference type="SAM" id="MobiDB-lite"/>
    </source>
</evidence>
<proteinExistence type="predicted"/>
<sequence>MQEQEQGQEHEQGQVHEQRQEQNPMDIRTALFLAAVCGQTYAQFHNPQHWFMLPRTYMTVGPFSAEVYNGVVEPFGFVIESDRAAILAFRGTGSAVDWVSDLIAEQIAYKPVTDAGQTHHGFTDIYMSARQAIHGLLDQLPVDKPLFVTGHSLGGALATLAALDIAANRNHKQLIVYTFAAPRVGDPKFVRKYNHTVPYHVRIQNEFDIVPHLPPLLYRSPRTEKTYAYLHVKGESPLSFRTGSVGGNHILSSYFADMARQAPAFAAAICAEPPGWCPVEN</sequence>
<dbReference type="EMBL" id="JBHMDO010000026">
    <property type="protein sequence ID" value="MFB9327524.1"/>
    <property type="molecule type" value="Genomic_DNA"/>
</dbReference>
<evidence type="ECO:0000313" key="3">
    <source>
        <dbReference type="EMBL" id="MFB9327524.1"/>
    </source>
</evidence>
<dbReference type="InterPro" id="IPR002921">
    <property type="entry name" value="Fungal_lipase-type"/>
</dbReference>
<dbReference type="RefSeq" id="WP_377495921.1">
    <property type="nucleotide sequence ID" value="NZ_JBHMDO010000026.1"/>
</dbReference>
<comment type="caution">
    <text evidence="3">The sequence shown here is derived from an EMBL/GenBank/DDBJ whole genome shotgun (WGS) entry which is preliminary data.</text>
</comment>
<dbReference type="PANTHER" id="PTHR45856:SF24">
    <property type="entry name" value="FUNGAL LIPASE-LIKE DOMAIN-CONTAINING PROTEIN"/>
    <property type="match status" value="1"/>
</dbReference>
<dbReference type="Gene3D" id="3.40.50.1820">
    <property type="entry name" value="alpha/beta hydrolase"/>
    <property type="match status" value="1"/>
</dbReference>
<dbReference type="PANTHER" id="PTHR45856">
    <property type="entry name" value="ALPHA/BETA-HYDROLASES SUPERFAMILY PROTEIN"/>
    <property type="match status" value="1"/>
</dbReference>